<sequence length="133" mass="14356">MAVSEELQEGTRPGMSMDEARALLHGVHKVGVSEDDPILMLVTIHNAFLRELEDQLRRHNVASASTIGEALEAMRKTLDQETQKFAALASGQTAKEIRAVNDSLKTARITVLVCTVCMLAVGAALIFVAVGVR</sequence>
<keyword evidence="3" id="KW-1185">Reference proteome</keyword>
<accession>A0ABY9R5F7</accession>
<feature type="transmembrane region" description="Helical" evidence="1">
    <location>
        <begin position="109"/>
        <end position="132"/>
    </location>
</feature>
<proteinExistence type="predicted"/>
<dbReference type="Proteomes" id="UP001180616">
    <property type="component" value="Chromosome"/>
</dbReference>
<evidence type="ECO:0008006" key="4">
    <source>
        <dbReference type="Google" id="ProtNLM"/>
    </source>
</evidence>
<gene>
    <name evidence="2" type="ORF">KPS_000940</name>
</gene>
<organism evidence="2 3">
    <name type="scientific">Nitratidesulfovibrio liaohensis</name>
    <dbReference type="NCBI Taxonomy" id="2604158"/>
    <lineage>
        <taxon>Bacteria</taxon>
        <taxon>Pseudomonadati</taxon>
        <taxon>Thermodesulfobacteriota</taxon>
        <taxon>Desulfovibrionia</taxon>
        <taxon>Desulfovibrionales</taxon>
        <taxon>Desulfovibrionaceae</taxon>
        <taxon>Nitratidesulfovibrio</taxon>
    </lineage>
</organism>
<dbReference type="RefSeq" id="WP_309542276.1">
    <property type="nucleotide sequence ID" value="NZ_CP133659.1"/>
</dbReference>
<keyword evidence="1" id="KW-0472">Membrane</keyword>
<dbReference type="EMBL" id="CP133659">
    <property type="protein sequence ID" value="WMW66372.1"/>
    <property type="molecule type" value="Genomic_DNA"/>
</dbReference>
<reference evidence="2" key="1">
    <citation type="submission" date="2023-09" db="EMBL/GenBank/DDBJ databases">
        <authorList>
            <consortium name="CW5 consortium"/>
            <person name="Lu C.-W."/>
        </authorList>
    </citation>
    <scope>NUCLEOTIDE SEQUENCE</scope>
    <source>
        <strain evidence="2">KPS</strain>
    </source>
</reference>
<evidence type="ECO:0000256" key="1">
    <source>
        <dbReference type="SAM" id="Phobius"/>
    </source>
</evidence>
<evidence type="ECO:0000313" key="2">
    <source>
        <dbReference type="EMBL" id="WMW66372.1"/>
    </source>
</evidence>
<protein>
    <recommendedName>
        <fullName evidence="4">Transcriptional activator TraM</fullName>
    </recommendedName>
</protein>
<name>A0ABY9R5F7_9BACT</name>
<keyword evidence="1" id="KW-0812">Transmembrane</keyword>
<keyword evidence="1" id="KW-1133">Transmembrane helix</keyword>
<evidence type="ECO:0000313" key="3">
    <source>
        <dbReference type="Proteomes" id="UP001180616"/>
    </source>
</evidence>